<keyword evidence="1" id="KW-0433">Leucine-rich repeat</keyword>
<organism evidence="6 7">
    <name type="scientific">Sander lucioperca</name>
    <name type="common">Pike-perch</name>
    <name type="synonym">Perca lucioperca</name>
    <dbReference type="NCBI Taxonomy" id="283035"/>
    <lineage>
        <taxon>Eukaryota</taxon>
        <taxon>Metazoa</taxon>
        <taxon>Chordata</taxon>
        <taxon>Craniata</taxon>
        <taxon>Vertebrata</taxon>
        <taxon>Euteleostomi</taxon>
        <taxon>Actinopterygii</taxon>
        <taxon>Neopterygii</taxon>
        <taxon>Teleostei</taxon>
        <taxon>Neoteleostei</taxon>
        <taxon>Acanthomorphata</taxon>
        <taxon>Eupercaria</taxon>
        <taxon>Perciformes</taxon>
        <taxon>Percoidei</taxon>
        <taxon>Percidae</taxon>
        <taxon>Luciopercinae</taxon>
        <taxon>Sander</taxon>
    </lineage>
</organism>
<dbReference type="AlphaFoldDB" id="A0A8D0CUH4"/>
<dbReference type="InterPro" id="IPR000372">
    <property type="entry name" value="LRRNT"/>
</dbReference>
<dbReference type="Pfam" id="PF13855">
    <property type="entry name" value="LRR_8"/>
    <property type="match status" value="1"/>
</dbReference>
<evidence type="ECO:0000313" key="6">
    <source>
        <dbReference type="Ensembl" id="ENSSLUP00000012189.1"/>
    </source>
</evidence>
<evidence type="ECO:0000313" key="7">
    <source>
        <dbReference type="Proteomes" id="UP000694568"/>
    </source>
</evidence>
<gene>
    <name evidence="6" type="primary">zgc:113307</name>
</gene>
<dbReference type="InterPro" id="IPR001611">
    <property type="entry name" value="Leu-rich_rpt"/>
</dbReference>
<dbReference type="RefSeq" id="XP_031178893.1">
    <property type="nucleotide sequence ID" value="XM_031323033.2"/>
</dbReference>
<accession>A0A8D0CUH4</accession>
<name>A0A8D0CUH4_SANLU</name>
<dbReference type="GO" id="GO:0005615">
    <property type="term" value="C:extracellular space"/>
    <property type="evidence" value="ECO:0007669"/>
    <property type="project" value="TreeGrafter"/>
</dbReference>
<dbReference type="SMART" id="SM00369">
    <property type="entry name" value="LRR_TYP"/>
    <property type="match status" value="6"/>
</dbReference>
<keyword evidence="4" id="KW-0325">Glycoprotein</keyword>
<dbReference type="Pfam" id="PF00560">
    <property type="entry name" value="LRR_1"/>
    <property type="match status" value="1"/>
</dbReference>
<sequence length="389" mass="43992">MWAVFEEEECIRQSGLHISPAVSMTLLCCAVLVSLCVFKLASATVIADMDYGDVPLWINRLLGEPSVMSLRGRMDPAWFRATNPQACPQQCDCPIQWPTALYCDHRGLADIPDRLPDRTQYLFLQGNNISTLSSSFLANITDLRWLILDHNQLQSDKLDQVALQNQAQLCYLFANHNHLRSVPSALPAGLKQLRLAHNQISSISPGAFQNLHNLTQLLLQGNRLQTITEGDLKGLVSLNLLDLSGNLFSSVPRHLPPSVQQLYMSKNTLSGLDEDSFVRFLHLKYLRLSHCGLESSGIHLQVFNFSSLVELDLSYNKLTTIPTVPTTLQYLYLEANEIQEFNVTSFCREVGFLSYSRIKFLRLDGNKMSYHQLPSDWVFCLRVLESIYI</sequence>
<dbReference type="PANTHER" id="PTHR45712:SF17">
    <property type="entry name" value="LUMICAN-LIKE"/>
    <property type="match status" value="1"/>
</dbReference>
<dbReference type="SMART" id="SM00013">
    <property type="entry name" value="LRRNT"/>
    <property type="match status" value="1"/>
</dbReference>
<feature type="domain" description="LRRNT" evidence="5">
    <location>
        <begin position="86"/>
        <end position="121"/>
    </location>
</feature>
<proteinExistence type="predicted"/>
<reference evidence="6" key="1">
    <citation type="submission" date="2025-08" db="UniProtKB">
        <authorList>
            <consortium name="Ensembl"/>
        </authorList>
    </citation>
    <scope>IDENTIFICATION</scope>
</reference>
<dbReference type="Pfam" id="PF01462">
    <property type="entry name" value="LRRNT"/>
    <property type="match status" value="1"/>
</dbReference>
<dbReference type="Ensembl" id="ENSSLUT00000012602.1">
    <property type="protein sequence ID" value="ENSSLUP00000012189.1"/>
    <property type="gene ID" value="ENSSLUG00000005793.1"/>
</dbReference>
<protein>
    <submittedName>
        <fullName evidence="6">Zgc:113307</fullName>
    </submittedName>
</protein>
<evidence type="ECO:0000256" key="4">
    <source>
        <dbReference type="ARBA" id="ARBA00023180"/>
    </source>
</evidence>
<evidence type="ECO:0000259" key="5">
    <source>
        <dbReference type="SMART" id="SM00013"/>
    </source>
</evidence>
<evidence type="ECO:0000256" key="2">
    <source>
        <dbReference type="ARBA" id="ARBA00022729"/>
    </source>
</evidence>
<reference evidence="6" key="2">
    <citation type="submission" date="2025-09" db="UniProtKB">
        <authorList>
            <consortium name="Ensembl"/>
        </authorList>
    </citation>
    <scope>IDENTIFICATION</scope>
</reference>
<keyword evidence="3" id="KW-0677">Repeat</keyword>
<keyword evidence="7" id="KW-1185">Reference proteome</keyword>
<dbReference type="OrthoDB" id="676979at2759"/>
<evidence type="ECO:0000256" key="1">
    <source>
        <dbReference type="ARBA" id="ARBA00022614"/>
    </source>
</evidence>
<dbReference type="InterPro" id="IPR050333">
    <property type="entry name" value="SLRP"/>
</dbReference>
<dbReference type="SUPFAM" id="SSF52058">
    <property type="entry name" value="L domain-like"/>
    <property type="match status" value="1"/>
</dbReference>
<evidence type="ECO:0000256" key="3">
    <source>
        <dbReference type="ARBA" id="ARBA00022737"/>
    </source>
</evidence>
<dbReference type="PROSITE" id="PS51450">
    <property type="entry name" value="LRR"/>
    <property type="match status" value="2"/>
</dbReference>
<dbReference type="GeneID" id="116066864"/>
<dbReference type="GeneTree" id="ENSGT00940000158177"/>
<dbReference type="InterPro" id="IPR003591">
    <property type="entry name" value="Leu-rich_rpt_typical-subtyp"/>
</dbReference>
<dbReference type="Gene3D" id="3.80.10.10">
    <property type="entry name" value="Ribonuclease Inhibitor"/>
    <property type="match status" value="3"/>
</dbReference>
<dbReference type="PANTHER" id="PTHR45712">
    <property type="entry name" value="AGAP008170-PA"/>
    <property type="match status" value="1"/>
</dbReference>
<dbReference type="Proteomes" id="UP000694568">
    <property type="component" value="Unplaced"/>
</dbReference>
<dbReference type="InterPro" id="IPR032675">
    <property type="entry name" value="LRR_dom_sf"/>
</dbReference>
<keyword evidence="2" id="KW-0732">Signal</keyword>